<gene>
    <name evidence="1" type="ORF">CY34DRAFT_333799</name>
</gene>
<protein>
    <submittedName>
        <fullName evidence="1">Uncharacterized protein</fullName>
    </submittedName>
</protein>
<reference evidence="1 2" key="1">
    <citation type="submission" date="2014-04" db="EMBL/GenBank/DDBJ databases">
        <authorList>
            <consortium name="DOE Joint Genome Institute"/>
            <person name="Kuo A."/>
            <person name="Ruytinx J."/>
            <person name="Rineau F."/>
            <person name="Colpaert J."/>
            <person name="Kohler A."/>
            <person name="Nagy L.G."/>
            <person name="Floudas D."/>
            <person name="Copeland A."/>
            <person name="Barry K.W."/>
            <person name="Cichocki N."/>
            <person name="Veneault-Fourrey C."/>
            <person name="LaButti K."/>
            <person name="Lindquist E.A."/>
            <person name="Lipzen A."/>
            <person name="Lundell T."/>
            <person name="Morin E."/>
            <person name="Murat C."/>
            <person name="Sun H."/>
            <person name="Tunlid A."/>
            <person name="Henrissat B."/>
            <person name="Grigoriev I.V."/>
            <person name="Hibbett D.S."/>
            <person name="Martin F."/>
            <person name="Nordberg H.P."/>
            <person name="Cantor M.N."/>
            <person name="Hua S.X."/>
        </authorList>
    </citation>
    <scope>NUCLEOTIDE SEQUENCE [LARGE SCALE GENOMIC DNA]</scope>
    <source>
        <strain evidence="1 2">UH-Slu-Lm8-n1</strain>
    </source>
</reference>
<name>A0A0D0BMH0_9AGAM</name>
<dbReference type="Proteomes" id="UP000054485">
    <property type="component" value="Unassembled WGS sequence"/>
</dbReference>
<dbReference type="HOGENOM" id="CLU_1918465_0_0_1"/>
<dbReference type="AlphaFoldDB" id="A0A0D0BMH0"/>
<accession>A0A0D0BMH0</accession>
<evidence type="ECO:0000313" key="1">
    <source>
        <dbReference type="EMBL" id="KIK47027.1"/>
    </source>
</evidence>
<sequence length="132" mass="14753">MPILLLERRYAAEGIPHTNCYPALAPLVNADCFHALATINESVKYVLCRNFDEDLVDMEAELTDLTEVFTGFEYRRHWESVSTRRAAPALETASTSVGRNYGSSSHQSGDVGYAPCLTRRMGSKLSHCYSKM</sequence>
<proteinExistence type="predicted"/>
<dbReference type="InParanoid" id="A0A0D0BMH0"/>
<organism evidence="1 2">
    <name type="scientific">Suillus luteus UH-Slu-Lm8-n1</name>
    <dbReference type="NCBI Taxonomy" id="930992"/>
    <lineage>
        <taxon>Eukaryota</taxon>
        <taxon>Fungi</taxon>
        <taxon>Dikarya</taxon>
        <taxon>Basidiomycota</taxon>
        <taxon>Agaricomycotina</taxon>
        <taxon>Agaricomycetes</taxon>
        <taxon>Agaricomycetidae</taxon>
        <taxon>Boletales</taxon>
        <taxon>Suillineae</taxon>
        <taxon>Suillaceae</taxon>
        <taxon>Suillus</taxon>
    </lineage>
</organism>
<dbReference type="EMBL" id="KN835152">
    <property type="protein sequence ID" value="KIK47027.1"/>
    <property type="molecule type" value="Genomic_DNA"/>
</dbReference>
<evidence type="ECO:0000313" key="2">
    <source>
        <dbReference type="Proteomes" id="UP000054485"/>
    </source>
</evidence>
<reference evidence="2" key="2">
    <citation type="submission" date="2015-01" db="EMBL/GenBank/DDBJ databases">
        <title>Evolutionary Origins and Diversification of the Mycorrhizal Mutualists.</title>
        <authorList>
            <consortium name="DOE Joint Genome Institute"/>
            <consortium name="Mycorrhizal Genomics Consortium"/>
            <person name="Kohler A."/>
            <person name="Kuo A."/>
            <person name="Nagy L.G."/>
            <person name="Floudas D."/>
            <person name="Copeland A."/>
            <person name="Barry K.W."/>
            <person name="Cichocki N."/>
            <person name="Veneault-Fourrey C."/>
            <person name="LaButti K."/>
            <person name="Lindquist E.A."/>
            <person name="Lipzen A."/>
            <person name="Lundell T."/>
            <person name="Morin E."/>
            <person name="Murat C."/>
            <person name="Riley R."/>
            <person name="Ohm R."/>
            <person name="Sun H."/>
            <person name="Tunlid A."/>
            <person name="Henrissat B."/>
            <person name="Grigoriev I.V."/>
            <person name="Hibbett D.S."/>
            <person name="Martin F."/>
        </authorList>
    </citation>
    <scope>NUCLEOTIDE SEQUENCE [LARGE SCALE GENOMIC DNA]</scope>
    <source>
        <strain evidence="2">UH-Slu-Lm8-n1</strain>
    </source>
</reference>
<keyword evidence="2" id="KW-1185">Reference proteome</keyword>